<dbReference type="InterPro" id="IPR018588">
    <property type="entry name" value="Dihaem_cytochrome-c"/>
</dbReference>
<dbReference type="SUPFAM" id="SSF48695">
    <property type="entry name" value="Multiheme cytochromes"/>
    <property type="match status" value="1"/>
</dbReference>
<evidence type="ECO:0000313" key="3">
    <source>
        <dbReference type="Proteomes" id="UP000544872"/>
    </source>
</evidence>
<organism evidence="2 3">
    <name type="scientific">Novispirillum itersonii</name>
    <name type="common">Aquaspirillum itersonii</name>
    <dbReference type="NCBI Taxonomy" id="189"/>
    <lineage>
        <taxon>Bacteria</taxon>
        <taxon>Pseudomonadati</taxon>
        <taxon>Pseudomonadota</taxon>
        <taxon>Alphaproteobacteria</taxon>
        <taxon>Rhodospirillales</taxon>
        <taxon>Novispirillaceae</taxon>
        <taxon>Novispirillum</taxon>
    </lineage>
</organism>
<evidence type="ECO:0000313" key="2">
    <source>
        <dbReference type="EMBL" id="MBB6211055.1"/>
    </source>
</evidence>
<keyword evidence="1" id="KW-0732">Signal</keyword>
<evidence type="ECO:0000256" key="1">
    <source>
        <dbReference type="SAM" id="SignalP"/>
    </source>
</evidence>
<evidence type="ECO:0008006" key="4">
    <source>
        <dbReference type="Google" id="ProtNLM"/>
    </source>
</evidence>
<comment type="caution">
    <text evidence="2">The sequence shown here is derived from an EMBL/GenBank/DDBJ whole genome shotgun (WGS) entry which is preliminary data.</text>
</comment>
<feature type="signal peptide" evidence="1">
    <location>
        <begin position="1"/>
        <end position="25"/>
    </location>
</feature>
<dbReference type="Proteomes" id="UP000544872">
    <property type="component" value="Unassembled WGS sequence"/>
</dbReference>
<keyword evidence="3" id="KW-1185">Reference proteome</keyword>
<dbReference type="Pfam" id="PF09626">
    <property type="entry name" value="DHC"/>
    <property type="match status" value="1"/>
</dbReference>
<feature type="chain" id="PRO_5030518657" description="Cytochrome C" evidence="1">
    <location>
        <begin position="26"/>
        <end position="149"/>
    </location>
</feature>
<proteinExistence type="predicted"/>
<protein>
    <recommendedName>
        <fullName evidence="4">Cytochrome C</fullName>
    </recommendedName>
</protein>
<reference evidence="2 3" key="1">
    <citation type="submission" date="2020-08" db="EMBL/GenBank/DDBJ databases">
        <title>Genomic Encyclopedia of Type Strains, Phase IV (KMG-IV): sequencing the most valuable type-strain genomes for metagenomic binning, comparative biology and taxonomic classification.</title>
        <authorList>
            <person name="Goeker M."/>
        </authorList>
    </citation>
    <scope>NUCLEOTIDE SEQUENCE [LARGE SCALE GENOMIC DNA]</scope>
    <source>
        <strain evidence="2 3">DSM 11590</strain>
    </source>
</reference>
<dbReference type="RefSeq" id="WP_184263877.1">
    <property type="nucleotide sequence ID" value="NZ_JACIIX010000009.1"/>
</dbReference>
<name>A0A7W9ZGY4_NOVIT</name>
<sequence length="149" mass="16317">MRTFLFPSVALAAAVLAFPVLPAWAGPDRVPPLTDALTRAECGTCHMAFQPALLPARSWERMMDTLSDHFGDDASLPPDKVAHIRAVLVAGAGRDRRAPDATPQRITEARWFTHEHDFAPSRWQKPGVVTKSNCAACHRGAEQGVYDDD</sequence>
<accession>A0A7W9ZGY4</accession>
<dbReference type="InterPro" id="IPR036280">
    <property type="entry name" value="Multihaem_cyt_sf"/>
</dbReference>
<dbReference type="AlphaFoldDB" id="A0A7W9ZGY4"/>
<gene>
    <name evidence="2" type="ORF">FHS48_002490</name>
</gene>
<dbReference type="EMBL" id="JACIIX010000009">
    <property type="protein sequence ID" value="MBB6211055.1"/>
    <property type="molecule type" value="Genomic_DNA"/>
</dbReference>